<organism evidence="1">
    <name type="scientific">marine sediment metagenome</name>
    <dbReference type="NCBI Taxonomy" id="412755"/>
    <lineage>
        <taxon>unclassified sequences</taxon>
        <taxon>metagenomes</taxon>
        <taxon>ecological metagenomes</taxon>
    </lineage>
</organism>
<proteinExistence type="predicted"/>
<evidence type="ECO:0000313" key="1">
    <source>
        <dbReference type="EMBL" id="GAH46684.1"/>
    </source>
</evidence>
<protein>
    <submittedName>
        <fullName evidence="1">Uncharacterized protein</fullName>
    </submittedName>
</protein>
<gene>
    <name evidence="1" type="ORF">S03H2_12395</name>
</gene>
<reference evidence="1" key="1">
    <citation type="journal article" date="2014" name="Front. Microbiol.">
        <title>High frequency of phylogenetically diverse reductive dehalogenase-homologous genes in deep subseafloor sedimentary metagenomes.</title>
        <authorList>
            <person name="Kawai M."/>
            <person name="Futagami T."/>
            <person name="Toyoda A."/>
            <person name="Takaki Y."/>
            <person name="Nishi S."/>
            <person name="Hori S."/>
            <person name="Arai W."/>
            <person name="Tsubouchi T."/>
            <person name="Morono Y."/>
            <person name="Uchiyama I."/>
            <person name="Ito T."/>
            <person name="Fujiyama A."/>
            <person name="Inagaki F."/>
            <person name="Takami H."/>
        </authorList>
    </citation>
    <scope>NUCLEOTIDE SEQUENCE</scope>
    <source>
        <strain evidence="1">Expedition CK06-06</strain>
    </source>
</reference>
<dbReference type="AlphaFoldDB" id="X1GYI9"/>
<accession>X1GYI9</accession>
<feature type="non-terminal residue" evidence="1">
    <location>
        <position position="270"/>
    </location>
</feature>
<comment type="caution">
    <text evidence="1">The sequence shown here is derived from an EMBL/GenBank/DDBJ whole genome shotgun (WGS) entry which is preliminary data.</text>
</comment>
<dbReference type="EMBL" id="BARU01006306">
    <property type="protein sequence ID" value="GAH46684.1"/>
    <property type="molecule type" value="Genomic_DNA"/>
</dbReference>
<name>X1GYI9_9ZZZZ</name>
<sequence>MIEVSEWFKAEMEKQTLNVLRKFIYDDIDESERVKNFGSISRASDTIVSGGMSLDLINTDKNWNKFITDKTNLRRTAKLQIGLTNGEGEEWIDILTGWGDDPEFSKAMVSLPIRDKFAGLLEKKLGSGEVPLDYYSSAYNPADLTWSILTVHGGYDSTESTANIDIDYASWSAWKTACSTASFSLKARFTGETIREALELIRDLTNSDIHVSGAGKIKFFRFTQAAPPDESYLFNSDKVVDLSVKLNSDKIVNYLEAFYNYDMPPELLTN</sequence>